<accession>A0A7T8B8M5</accession>
<sequence>MNSSAPALEIRNLSVGYKNKTVLRDISFSLFPGELVALVGPNGAGKTSLLKTIAGFVAPLSGDIFVSGTSLEGMGKRARARKMAFLFQGASLSWPFTAEELIAQGRFPHRGWFGGEGPRDRRALETAMKESEIGDLAGRNTLELSGGELQRVLIARAIAQEADVFLLDEPVSHLDPRYETAVMKLLRRLTGRDRTALVSLHDLNLAAQYADRVALIASGELLAIGPPAAVLREDLLERAFEFPVRVGAHPDNASVPLVYQPLAPARDGAAR</sequence>
<keyword evidence="4" id="KW-1278">Translocase</keyword>
<dbReference type="RefSeq" id="WP_215624781.1">
    <property type="nucleotide sequence ID" value="NZ_CP067089.2"/>
</dbReference>
<keyword evidence="3 7" id="KW-0067">ATP-binding</keyword>
<dbReference type="PROSITE" id="PS00211">
    <property type="entry name" value="ABC_TRANSPORTER_1"/>
    <property type="match status" value="1"/>
</dbReference>
<evidence type="ECO:0000313" key="8">
    <source>
        <dbReference type="Proteomes" id="UP000595917"/>
    </source>
</evidence>
<name>A0A7T8B8M5_9SPIR</name>
<reference evidence="7" key="1">
    <citation type="submission" date="2021-01" db="EMBL/GenBank/DDBJ databases">
        <title>Description of Breznakiella homolactica.</title>
        <authorList>
            <person name="Song Y."/>
            <person name="Brune A."/>
        </authorList>
    </citation>
    <scope>NUCLEOTIDE SEQUENCE</scope>
    <source>
        <strain evidence="7">RmG30</strain>
    </source>
</reference>
<gene>
    <name evidence="7" type="ORF">JFL75_10940</name>
</gene>
<protein>
    <submittedName>
        <fullName evidence="7">ABC transporter ATP-binding protein</fullName>
    </submittedName>
</protein>
<evidence type="ECO:0000256" key="5">
    <source>
        <dbReference type="ARBA" id="ARBA00037066"/>
    </source>
</evidence>
<dbReference type="CDD" id="cd03214">
    <property type="entry name" value="ABC_Iron-Siderophores_B12_Hemin"/>
    <property type="match status" value="1"/>
</dbReference>
<organism evidence="7 8">
    <name type="scientific">Breznakiella homolactica</name>
    <dbReference type="NCBI Taxonomy" id="2798577"/>
    <lineage>
        <taxon>Bacteria</taxon>
        <taxon>Pseudomonadati</taxon>
        <taxon>Spirochaetota</taxon>
        <taxon>Spirochaetia</taxon>
        <taxon>Spirochaetales</taxon>
        <taxon>Breznakiellaceae</taxon>
        <taxon>Breznakiella</taxon>
    </lineage>
</organism>
<dbReference type="InterPro" id="IPR003439">
    <property type="entry name" value="ABC_transporter-like_ATP-bd"/>
</dbReference>
<dbReference type="Pfam" id="PF00005">
    <property type="entry name" value="ABC_tran"/>
    <property type="match status" value="1"/>
</dbReference>
<evidence type="ECO:0000256" key="1">
    <source>
        <dbReference type="ARBA" id="ARBA00022448"/>
    </source>
</evidence>
<dbReference type="GO" id="GO:0005524">
    <property type="term" value="F:ATP binding"/>
    <property type="evidence" value="ECO:0007669"/>
    <property type="project" value="UniProtKB-KW"/>
</dbReference>
<dbReference type="GO" id="GO:0016887">
    <property type="term" value="F:ATP hydrolysis activity"/>
    <property type="evidence" value="ECO:0007669"/>
    <property type="project" value="InterPro"/>
</dbReference>
<evidence type="ECO:0000259" key="6">
    <source>
        <dbReference type="PROSITE" id="PS50893"/>
    </source>
</evidence>
<keyword evidence="1" id="KW-0813">Transport</keyword>
<proteinExistence type="predicted"/>
<dbReference type="PANTHER" id="PTHR42794:SF1">
    <property type="entry name" value="HEMIN IMPORT ATP-BINDING PROTEIN HMUV"/>
    <property type="match status" value="1"/>
</dbReference>
<dbReference type="InterPro" id="IPR003593">
    <property type="entry name" value="AAA+_ATPase"/>
</dbReference>
<dbReference type="PROSITE" id="PS50893">
    <property type="entry name" value="ABC_TRANSPORTER_2"/>
    <property type="match status" value="1"/>
</dbReference>
<dbReference type="EMBL" id="CP067089">
    <property type="protein sequence ID" value="QQO07476.1"/>
    <property type="molecule type" value="Genomic_DNA"/>
</dbReference>
<feature type="domain" description="ABC transporter" evidence="6">
    <location>
        <begin position="8"/>
        <end position="243"/>
    </location>
</feature>
<dbReference type="Proteomes" id="UP000595917">
    <property type="component" value="Chromosome"/>
</dbReference>
<evidence type="ECO:0000256" key="3">
    <source>
        <dbReference type="ARBA" id="ARBA00022840"/>
    </source>
</evidence>
<dbReference type="InterPro" id="IPR017871">
    <property type="entry name" value="ABC_transporter-like_CS"/>
</dbReference>
<dbReference type="InterPro" id="IPR027417">
    <property type="entry name" value="P-loop_NTPase"/>
</dbReference>
<dbReference type="SMART" id="SM00382">
    <property type="entry name" value="AAA"/>
    <property type="match status" value="1"/>
</dbReference>
<keyword evidence="8" id="KW-1185">Reference proteome</keyword>
<dbReference type="Gene3D" id="3.40.50.300">
    <property type="entry name" value="P-loop containing nucleotide triphosphate hydrolases"/>
    <property type="match status" value="1"/>
</dbReference>
<evidence type="ECO:0000313" key="7">
    <source>
        <dbReference type="EMBL" id="QQO07476.1"/>
    </source>
</evidence>
<dbReference type="FunFam" id="3.40.50.300:FF:000134">
    <property type="entry name" value="Iron-enterobactin ABC transporter ATP-binding protein"/>
    <property type="match status" value="1"/>
</dbReference>
<keyword evidence="2" id="KW-0547">Nucleotide-binding</keyword>
<dbReference type="KEGG" id="bhc:JFL75_10940"/>
<dbReference type="SUPFAM" id="SSF52540">
    <property type="entry name" value="P-loop containing nucleoside triphosphate hydrolases"/>
    <property type="match status" value="1"/>
</dbReference>
<evidence type="ECO:0000256" key="4">
    <source>
        <dbReference type="ARBA" id="ARBA00022967"/>
    </source>
</evidence>
<comment type="function">
    <text evidence="5">Part of the ABC transporter complex HmuTUV involved in hemin import. Responsible for energy coupling to the transport system.</text>
</comment>
<evidence type="ECO:0000256" key="2">
    <source>
        <dbReference type="ARBA" id="ARBA00022741"/>
    </source>
</evidence>
<dbReference type="AlphaFoldDB" id="A0A7T8B8M5"/>
<dbReference type="PANTHER" id="PTHR42794">
    <property type="entry name" value="HEMIN IMPORT ATP-BINDING PROTEIN HMUV"/>
    <property type="match status" value="1"/>
</dbReference>